<sequence>MIQRNTEQTYKGCSAHLCLSSYWRTSFLVGGVGLGIQHLIELGEVPSNEEKNNKSSLVYFLYCLSNLRAVAVVVPRILQNANEFSPIAFNIQKKAKCCQEEVQWKYRNNTVASGRRASNRLRLVLKNAVLFSILCRKFGTTLRNPKIESAGHFAQPPLLGCMQRQGIASRPLACRLFAAA</sequence>
<dbReference type="AlphaFoldDB" id="A0AAV4MH26"/>
<reference evidence="1 2" key="1">
    <citation type="submission" date="2021-06" db="EMBL/GenBank/DDBJ databases">
        <title>Caerostris extrusa draft genome.</title>
        <authorList>
            <person name="Kono N."/>
            <person name="Arakawa K."/>
        </authorList>
    </citation>
    <scope>NUCLEOTIDE SEQUENCE [LARGE SCALE GENOMIC DNA]</scope>
</reference>
<evidence type="ECO:0000313" key="2">
    <source>
        <dbReference type="Proteomes" id="UP001054945"/>
    </source>
</evidence>
<accession>A0AAV4MH26</accession>
<organism evidence="1 2">
    <name type="scientific">Caerostris extrusa</name>
    <name type="common">Bark spider</name>
    <name type="synonym">Caerostris bankana</name>
    <dbReference type="NCBI Taxonomy" id="172846"/>
    <lineage>
        <taxon>Eukaryota</taxon>
        <taxon>Metazoa</taxon>
        <taxon>Ecdysozoa</taxon>
        <taxon>Arthropoda</taxon>
        <taxon>Chelicerata</taxon>
        <taxon>Arachnida</taxon>
        <taxon>Araneae</taxon>
        <taxon>Araneomorphae</taxon>
        <taxon>Entelegynae</taxon>
        <taxon>Araneoidea</taxon>
        <taxon>Araneidae</taxon>
        <taxon>Caerostris</taxon>
    </lineage>
</organism>
<keyword evidence="2" id="KW-1185">Reference proteome</keyword>
<name>A0AAV4MH26_CAEEX</name>
<evidence type="ECO:0000313" key="1">
    <source>
        <dbReference type="EMBL" id="GIX70947.1"/>
    </source>
</evidence>
<dbReference type="Proteomes" id="UP001054945">
    <property type="component" value="Unassembled WGS sequence"/>
</dbReference>
<gene>
    <name evidence="1" type="ORF">CEXT_162601</name>
</gene>
<comment type="caution">
    <text evidence="1">The sequence shown here is derived from an EMBL/GenBank/DDBJ whole genome shotgun (WGS) entry which is preliminary data.</text>
</comment>
<proteinExistence type="predicted"/>
<protein>
    <submittedName>
        <fullName evidence="1">Uncharacterized protein</fullName>
    </submittedName>
</protein>
<dbReference type="EMBL" id="BPLR01019703">
    <property type="protein sequence ID" value="GIX70947.1"/>
    <property type="molecule type" value="Genomic_DNA"/>
</dbReference>